<protein>
    <submittedName>
        <fullName evidence="2">Uncharacterized protein</fullName>
    </submittedName>
</protein>
<reference evidence="2 3" key="1">
    <citation type="journal article" date="2013" name="Curr. Biol.">
        <title>The Genome of the Foraminiferan Reticulomyxa filosa.</title>
        <authorList>
            <person name="Glockner G."/>
            <person name="Hulsmann N."/>
            <person name="Schleicher M."/>
            <person name="Noegel A.A."/>
            <person name="Eichinger L."/>
            <person name="Gallinger C."/>
            <person name="Pawlowski J."/>
            <person name="Sierra R."/>
            <person name="Euteneuer U."/>
            <person name="Pillet L."/>
            <person name="Moustafa A."/>
            <person name="Platzer M."/>
            <person name="Groth M."/>
            <person name="Szafranski K."/>
            <person name="Schliwa M."/>
        </authorList>
    </citation>
    <scope>NUCLEOTIDE SEQUENCE [LARGE SCALE GENOMIC DNA]</scope>
</reference>
<keyword evidence="3" id="KW-1185">Reference proteome</keyword>
<dbReference type="EMBL" id="ASPP01003914">
    <property type="protein sequence ID" value="ETO32808.1"/>
    <property type="molecule type" value="Genomic_DNA"/>
</dbReference>
<comment type="caution">
    <text evidence="2">The sequence shown here is derived from an EMBL/GenBank/DDBJ whole genome shotgun (WGS) entry which is preliminary data.</text>
</comment>
<proteinExistence type="predicted"/>
<keyword evidence="1" id="KW-0812">Transmembrane</keyword>
<dbReference type="AlphaFoldDB" id="X6P3V2"/>
<accession>X6P3V2</accession>
<sequence>MESVSLSKNNRNSKIAKNCLKILFVDEKKWNQSDDCADDEITGNNIIELPIILANLWKSIVNDIEKEGKNANIIRASNAILEAILNRNVYSGFNCTLSGAKSHINKNKYFTKLNENLKIFILKKYFVCVYIFCKLVHLLFTSMKICSSSGSRRNFV</sequence>
<evidence type="ECO:0000313" key="3">
    <source>
        <dbReference type="Proteomes" id="UP000023152"/>
    </source>
</evidence>
<name>X6P3V2_RETFI</name>
<gene>
    <name evidence="2" type="ORF">RFI_04308</name>
</gene>
<evidence type="ECO:0000313" key="2">
    <source>
        <dbReference type="EMBL" id="ETO32808.1"/>
    </source>
</evidence>
<dbReference type="Proteomes" id="UP000023152">
    <property type="component" value="Unassembled WGS sequence"/>
</dbReference>
<keyword evidence="1" id="KW-1133">Transmembrane helix</keyword>
<feature type="transmembrane region" description="Helical" evidence="1">
    <location>
        <begin position="125"/>
        <end position="143"/>
    </location>
</feature>
<evidence type="ECO:0000256" key="1">
    <source>
        <dbReference type="SAM" id="Phobius"/>
    </source>
</evidence>
<keyword evidence="1" id="KW-0472">Membrane</keyword>
<organism evidence="2 3">
    <name type="scientific">Reticulomyxa filosa</name>
    <dbReference type="NCBI Taxonomy" id="46433"/>
    <lineage>
        <taxon>Eukaryota</taxon>
        <taxon>Sar</taxon>
        <taxon>Rhizaria</taxon>
        <taxon>Retaria</taxon>
        <taxon>Foraminifera</taxon>
        <taxon>Monothalamids</taxon>
        <taxon>Reticulomyxidae</taxon>
        <taxon>Reticulomyxa</taxon>
    </lineage>
</organism>